<keyword evidence="2 11" id="KW-0812">Transmembrane</keyword>
<evidence type="ECO:0000256" key="3">
    <source>
        <dbReference type="ARBA" id="ARBA00022723"/>
    </source>
</evidence>
<organism evidence="14 15">
    <name type="scientific">Scleropages formosus</name>
    <name type="common">Asian bonytongue</name>
    <name type="synonym">Osteoglossum formosum</name>
    <dbReference type="NCBI Taxonomy" id="113540"/>
    <lineage>
        <taxon>Eukaryota</taxon>
        <taxon>Metazoa</taxon>
        <taxon>Chordata</taxon>
        <taxon>Craniata</taxon>
        <taxon>Vertebrata</taxon>
        <taxon>Euteleostomi</taxon>
        <taxon>Actinopterygii</taxon>
        <taxon>Neopterygii</taxon>
        <taxon>Teleostei</taxon>
        <taxon>Osteoglossocephala</taxon>
        <taxon>Osteoglossomorpha</taxon>
        <taxon>Osteoglossiformes</taxon>
        <taxon>Osteoglossidae</taxon>
        <taxon>Scleropages</taxon>
    </lineage>
</organism>
<reference evidence="14" key="2">
    <citation type="submission" date="2025-08" db="UniProtKB">
        <authorList>
            <consortium name="Ensembl"/>
        </authorList>
    </citation>
    <scope>IDENTIFICATION</scope>
</reference>
<evidence type="ECO:0000256" key="11">
    <source>
        <dbReference type="SAM" id="Phobius"/>
    </source>
</evidence>
<reference evidence="14 15" key="1">
    <citation type="submission" date="2019-04" db="EMBL/GenBank/DDBJ databases">
        <authorList>
            <consortium name="Wellcome Sanger Institute Data Sharing"/>
        </authorList>
    </citation>
    <scope>NUCLEOTIDE SEQUENCE [LARGE SCALE GENOMIC DNA]</scope>
</reference>
<gene>
    <name evidence="14" type="primary">RNF128</name>
    <name evidence="14" type="synonym">rnf128a</name>
</gene>
<accession>A0A8C9RC70</accession>
<keyword evidence="15" id="KW-1185">Reference proteome</keyword>
<proteinExistence type="predicted"/>
<sequence length="403" mass="44244">MGKKGTYVRVAGSSWLLLTVLAVQNTAAANVFWTAFLEITYKNSTTNKTVSAFCECGLYGSNSPLRDVRGQVMLPMSSAMACNTHVWGNISVNPWIALIERGNCTFSEKINAARKAGAAAVVIYNAPGTGNEKSPMLHPGTEDTVAIMIGYLQGMEIVDLVRSNIPVTVSIQVGKQHGPWMSHYSVFFVSISFFVVTAATVGYFIFYSARRLNSVRLQNKKLKRLKAEAKKAIRQLQVRTLRQGDKEIGSDADTCAVCIEVYKPGDVVSVLTCNHFFHKSCIEPWLLEHRTCPMCKCDILKVLGVEPDVEEEEAAATPDPAVPDFRLYRSGQEDTRSETASSGYASVQGAEEHGLPVEESPPHQAAEQHEHNSGGAEVQVDMQPHYDNMAFEGDLQNHANPRT</sequence>
<dbReference type="CDD" id="cd02122">
    <property type="entry name" value="PA_GRAIL_like"/>
    <property type="match status" value="1"/>
</dbReference>
<evidence type="ECO:0000256" key="12">
    <source>
        <dbReference type="SAM" id="SignalP"/>
    </source>
</evidence>
<dbReference type="Pfam" id="PF13639">
    <property type="entry name" value="zf-RING_2"/>
    <property type="match status" value="1"/>
</dbReference>
<dbReference type="FunFam" id="3.50.30.30:FF:000003">
    <property type="entry name" value="E3 ubiquitin-protein ligase RNF128"/>
    <property type="match status" value="1"/>
</dbReference>
<dbReference type="CDD" id="cd16802">
    <property type="entry name" value="RING-H2_RNF128-like"/>
    <property type="match status" value="1"/>
</dbReference>
<evidence type="ECO:0000256" key="10">
    <source>
        <dbReference type="SAM" id="MobiDB-lite"/>
    </source>
</evidence>
<dbReference type="Ensembl" id="ENSSFOT00015013660.2">
    <property type="protein sequence ID" value="ENSSFOP00015013493.2"/>
    <property type="gene ID" value="ENSSFOG00015008717.2"/>
</dbReference>
<dbReference type="SUPFAM" id="SSF57850">
    <property type="entry name" value="RING/U-box"/>
    <property type="match status" value="1"/>
</dbReference>
<dbReference type="GeneTree" id="ENSGT00940000158347"/>
<dbReference type="PROSITE" id="PS50089">
    <property type="entry name" value="ZF_RING_2"/>
    <property type="match status" value="1"/>
</dbReference>
<reference evidence="14" key="3">
    <citation type="submission" date="2025-09" db="UniProtKB">
        <authorList>
            <consortium name="Ensembl"/>
        </authorList>
    </citation>
    <scope>IDENTIFICATION</scope>
</reference>
<dbReference type="GO" id="GO:0008270">
    <property type="term" value="F:zinc ion binding"/>
    <property type="evidence" value="ECO:0007669"/>
    <property type="project" value="UniProtKB-KW"/>
</dbReference>
<dbReference type="InterPro" id="IPR003137">
    <property type="entry name" value="PA_domain"/>
</dbReference>
<evidence type="ECO:0000313" key="15">
    <source>
        <dbReference type="Proteomes" id="UP000694397"/>
    </source>
</evidence>
<dbReference type="InterPro" id="IPR013083">
    <property type="entry name" value="Znf_RING/FYVE/PHD"/>
</dbReference>
<feature type="signal peptide" evidence="12">
    <location>
        <begin position="1"/>
        <end position="28"/>
    </location>
</feature>
<dbReference type="InterPro" id="IPR001841">
    <property type="entry name" value="Znf_RING"/>
</dbReference>
<feature type="domain" description="RING-type" evidence="13">
    <location>
        <begin position="255"/>
        <end position="296"/>
    </location>
</feature>
<comment type="subcellular location">
    <subcellularLocation>
        <location evidence="1">Membrane</location>
    </subcellularLocation>
</comment>
<protein>
    <submittedName>
        <fullName evidence="14">Ring finger protein 128a</fullName>
    </submittedName>
</protein>
<evidence type="ECO:0000313" key="14">
    <source>
        <dbReference type="Ensembl" id="ENSSFOP00015013493.2"/>
    </source>
</evidence>
<dbReference type="Gene3D" id="3.30.40.10">
    <property type="entry name" value="Zinc/RING finger domain, C3HC4 (zinc finger)"/>
    <property type="match status" value="1"/>
</dbReference>
<name>A0A8C9RC70_SCLFO</name>
<evidence type="ECO:0000256" key="4">
    <source>
        <dbReference type="ARBA" id="ARBA00022771"/>
    </source>
</evidence>
<feature type="transmembrane region" description="Helical" evidence="11">
    <location>
        <begin position="184"/>
        <end position="206"/>
    </location>
</feature>
<dbReference type="InterPro" id="IPR051073">
    <property type="entry name" value="ZNRF3_Arkadia_E3_ligases"/>
</dbReference>
<dbReference type="Gene3D" id="3.50.30.30">
    <property type="match status" value="1"/>
</dbReference>
<evidence type="ECO:0000256" key="6">
    <source>
        <dbReference type="ARBA" id="ARBA00022989"/>
    </source>
</evidence>
<keyword evidence="6 11" id="KW-1133">Transmembrane helix</keyword>
<dbReference type="GO" id="GO:0016020">
    <property type="term" value="C:membrane"/>
    <property type="evidence" value="ECO:0007669"/>
    <property type="project" value="UniProtKB-SubCell"/>
</dbReference>
<dbReference type="SMART" id="SM00184">
    <property type="entry name" value="RING"/>
    <property type="match status" value="1"/>
</dbReference>
<evidence type="ECO:0000256" key="2">
    <source>
        <dbReference type="ARBA" id="ARBA00022692"/>
    </source>
</evidence>
<dbReference type="PANTHER" id="PTHR16200">
    <property type="entry name" value="RING ZINC FINGER"/>
    <property type="match status" value="1"/>
</dbReference>
<keyword evidence="7 11" id="KW-0472">Membrane</keyword>
<dbReference type="SUPFAM" id="SSF52025">
    <property type="entry name" value="PA domain"/>
    <property type="match status" value="1"/>
</dbReference>
<dbReference type="InterPro" id="IPR046450">
    <property type="entry name" value="PA_dom_sf"/>
</dbReference>
<feature type="coiled-coil region" evidence="9">
    <location>
        <begin position="212"/>
        <end position="239"/>
    </location>
</feature>
<evidence type="ECO:0000256" key="8">
    <source>
        <dbReference type="PROSITE-ProRule" id="PRU00175"/>
    </source>
</evidence>
<dbReference type="Proteomes" id="UP000694397">
    <property type="component" value="Chromosome 14"/>
</dbReference>
<feature type="region of interest" description="Disordered" evidence="10">
    <location>
        <begin position="332"/>
        <end position="403"/>
    </location>
</feature>
<dbReference type="AlphaFoldDB" id="A0A8C9RC70"/>
<keyword evidence="5" id="KW-0862">Zinc</keyword>
<dbReference type="Pfam" id="PF02225">
    <property type="entry name" value="PA"/>
    <property type="match status" value="1"/>
</dbReference>
<keyword evidence="4 8" id="KW-0863">Zinc-finger</keyword>
<evidence type="ECO:0000256" key="1">
    <source>
        <dbReference type="ARBA" id="ARBA00004370"/>
    </source>
</evidence>
<evidence type="ECO:0000256" key="9">
    <source>
        <dbReference type="SAM" id="Coils"/>
    </source>
</evidence>
<feature type="chain" id="PRO_5034154450" evidence="12">
    <location>
        <begin position="29"/>
        <end position="403"/>
    </location>
</feature>
<evidence type="ECO:0000256" key="7">
    <source>
        <dbReference type="ARBA" id="ARBA00023136"/>
    </source>
</evidence>
<keyword evidence="9" id="KW-0175">Coiled coil</keyword>
<evidence type="ECO:0000256" key="5">
    <source>
        <dbReference type="ARBA" id="ARBA00022833"/>
    </source>
</evidence>
<keyword evidence="3" id="KW-0479">Metal-binding</keyword>
<keyword evidence="12" id="KW-0732">Signal</keyword>
<dbReference type="FunFam" id="3.30.40.10:FF:000009">
    <property type="entry name" value="E3 ubiquitin-protein ligase RNF130"/>
    <property type="match status" value="1"/>
</dbReference>
<evidence type="ECO:0000259" key="13">
    <source>
        <dbReference type="PROSITE" id="PS50089"/>
    </source>
</evidence>